<protein>
    <submittedName>
        <fullName evidence="2">Uncharacterized protein</fullName>
    </submittedName>
</protein>
<comment type="caution">
    <text evidence="2">The sequence shown here is derived from an EMBL/GenBank/DDBJ whole genome shotgun (WGS) entry which is preliminary data.</text>
</comment>
<accession>A0A133P373</accession>
<evidence type="ECO:0000313" key="3">
    <source>
        <dbReference type="Proteomes" id="UP000070687"/>
    </source>
</evidence>
<evidence type="ECO:0000313" key="2">
    <source>
        <dbReference type="EMBL" id="KXA22960.1"/>
    </source>
</evidence>
<name>A0A133P373_GARVA</name>
<dbReference type="AlphaFoldDB" id="A0A133P373"/>
<evidence type="ECO:0000256" key="1">
    <source>
        <dbReference type="SAM" id="Phobius"/>
    </source>
</evidence>
<dbReference type="Proteomes" id="UP000070687">
    <property type="component" value="Unassembled WGS sequence"/>
</dbReference>
<feature type="transmembrane region" description="Helical" evidence="1">
    <location>
        <begin position="39"/>
        <end position="66"/>
    </location>
</feature>
<proteinExistence type="predicted"/>
<keyword evidence="1" id="KW-0472">Membrane</keyword>
<reference evidence="2 3" key="1">
    <citation type="submission" date="2016-01" db="EMBL/GenBank/DDBJ databases">
        <authorList>
            <person name="Oliw E.H."/>
        </authorList>
    </citation>
    <scope>NUCLEOTIDE SEQUENCE [LARGE SCALE GENOMIC DNA]</scope>
    <source>
        <strain evidence="2 3">PSS_7772B</strain>
    </source>
</reference>
<organism evidence="2 3">
    <name type="scientific">Gardnerella vaginalis</name>
    <dbReference type="NCBI Taxonomy" id="2702"/>
    <lineage>
        <taxon>Bacteria</taxon>
        <taxon>Bacillati</taxon>
        <taxon>Actinomycetota</taxon>
        <taxon>Actinomycetes</taxon>
        <taxon>Bifidobacteriales</taxon>
        <taxon>Bifidobacteriaceae</taxon>
        <taxon>Gardnerella</taxon>
    </lineage>
</organism>
<keyword evidence="1" id="KW-1133">Transmembrane helix</keyword>
<dbReference type="EMBL" id="LRQB01000004">
    <property type="protein sequence ID" value="KXA22960.1"/>
    <property type="molecule type" value="Genomic_DNA"/>
</dbReference>
<sequence>MSSLLCHVLLLLISSYSFVFLCISSYFFACESFLCPLVFLYAVFVFLLLGVFVTYSEIMLCCLCLAENLCKLWICE</sequence>
<gene>
    <name evidence="2" type="ORF">HMPREF3208_00047</name>
</gene>
<keyword evidence="1" id="KW-0812">Transmembrane</keyword>